<dbReference type="InterPro" id="IPR001757">
    <property type="entry name" value="P_typ_ATPase"/>
</dbReference>
<dbReference type="NCBIfam" id="TIGR01494">
    <property type="entry name" value="ATPase_P-type"/>
    <property type="match status" value="2"/>
</dbReference>
<evidence type="ECO:0000259" key="17">
    <source>
        <dbReference type="SMART" id="SM00831"/>
    </source>
</evidence>
<dbReference type="InterPro" id="IPR059000">
    <property type="entry name" value="ATPase_P-type_domA"/>
</dbReference>
<dbReference type="Gene3D" id="2.70.150.10">
    <property type="entry name" value="Calcium-transporting ATPase, cytoplasmic transduction domain A"/>
    <property type="match status" value="1"/>
</dbReference>
<dbReference type="PROSITE" id="PS00154">
    <property type="entry name" value="ATPASE_E1_E2"/>
    <property type="match status" value="1"/>
</dbReference>
<keyword evidence="3" id="KW-0813">Transport</keyword>
<dbReference type="InterPro" id="IPR023298">
    <property type="entry name" value="ATPase_P-typ_TM_dom_sf"/>
</dbReference>
<keyword evidence="6 16" id="KW-0812">Transmembrane</keyword>
<dbReference type="Pfam" id="PF13246">
    <property type="entry name" value="Cation_ATPase"/>
    <property type="match status" value="1"/>
</dbReference>
<evidence type="ECO:0000256" key="4">
    <source>
        <dbReference type="ARBA" id="ARBA00022553"/>
    </source>
</evidence>
<dbReference type="SUPFAM" id="SSF81653">
    <property type="entry name" value="Calcium ATPase, transduction domain A"/>
    <property type="match status" value="1"/>
</dbReference>
<evidence type="ECO:0000256" key="3">
    <source>
        <dbReference type="ARBA" id="ARBA00022448"/>
    </source>
</evidence>
<evidence type="ECO:0000256" key="8">
    <source>
        <dbReference type="ARBA" id="ARBA00022741"/>
    </source>
</evidence>
<comment type="subcellular location">
    <subcellularLocation>
        <location evidence="1">Endomembrane system</location>
        <topology evidence="1">Multi-pass membrane protein</topology>
    </subcellularLocation>
</comment>
<dbReference type="PANTHER" id="PTHR24093:SF369">
    <property type="entry name" value="CALCIUM-TRANSPORTING ATPASE"/>
    <property type="match status" value="1"/>
</dbReference>
<keyword evidence="10" id="KW-0067">ATP-binding</keyword>
<dbReference type="Gene3D" id="3.40.1110.10">
    <property type="entry name" value="Calcium-transporting ATPase, cytoplasmic domain N"/>
    <property type="match status" value="1"/>
</dbReference>
<dbReference type="InterPro" id="IPR036412">
    <property type="entry name" value="HAD-like_sf"/>
</dbReference>
<dbReference type="SFLD" id="SFLDS00003">
    <property type="entry name" value="Haloacid_Dehalogenase"/>
    <property type="match status" value="1"/>
</dbReference>
<dbReference type="AlphaFoldDB" id="U7VDJ3"/>
<dbReference type="Gene3D" id="3.40.50.1000">
    <property type="entry name" value="HAD superfamily/HAD-like"/>
    <property type="match status" value="2"/>
</dbReference>
<feature type="transmembrane region" description="Helical" evidence="16">
    <location>
        <begin position="96"/>
        <end position="112"/>
    </location>
</feature>
<feature type="transmembrane region" description="Helical" evidence="16">
    <location>
        <begin position="677"/>
        <end position="695"/>
    </location>
</feature>
<dbReference type="FunFam" id="2.70.150.10:FF:000160">
    <property type="entry name" value="Sarcoplasmic/endoplasmic reticulum calcium ATPase 1"/>
    <property type="match status" value="1"/>
</dbReference>
<evidence type="ECO:0000256" key="7">
    <source>
        <dbReference type="ARBA" id="ARBA00022723"/>
    </source>
</evidence>
<dbReference type="Proteomes" id="UP000017081">
    <property type="component" value="Unassembled WGS sequence"/>
</dbReference>
<dbReference type="InterPro" id="IPR008250">
    <property type="entry name" value="ATPase_P-typ_transduc_dom_A_sf"/>
</dbReference>
<dbReference type="Pfam" id="PF00689">
    <property type="entry name" value="Cation_ATPase_C"/>
    <property type="match status" value="1"/>
</dbReference>
<dbReference type="InterPro" id="IPR006068">
    <property type="entry name" value="ATPase_P-typ_cation-transptr_C"/>
</dbReference>
<dbReference type="InterPro" id="IPR023299">
    <property type="entry name" value="ATPase_P-typ_cyto_dom_N"/>
</dbReference>
<dbReference type="GO" id="GO:0016887">
    <property type="term" value="F:ATP hydrolysis activity"/>
    <property type="evidence" value="ECO:0007669"/>
    <property type="project" value="InterPro"/>
</dbReference>
<feature type="non-terminal residue" evidence="18">
    <location>
        <position position="825"/>
    </location>
</feature>
<dbReference type="SFLD" id="SFLDF00027">
    <property type="entry name" value="p-type_atpase"/>
    <property type="match status" value="1"/>
</dbReference>
<dbReference type="GO" id="GO:0046872">
    <property type="term" value="F:metal ion binding"/>
    <property type="evidence" value="ECO:0007669"/>
    <property type="project" value="UniProtKB-KW"/>
</dbReference>
<evidence type="ECO:0000256" key="11">
    <source>
        <dbReference type="ARBA" id="ARBA00022842"/>
    </source>
</evidence>
<dbReference type="NCBIfam" id="TIGR01517">
    <property type="entry name" value="ATPase-IIB_Ca"/>
    <property type="match status" value="1"/>
</dbReference>
<keyword evidence="7" id="KW-0479">Metal-binding</keyword>
<accession>U7VDJ3</accession>
<dbReference type="Pfam" id="PF00122">
    <property type="entry name" value="E1-E2_ATPase"/>
    <property type="match status" value="1"/>
</dbReference>
<evidence type="ECO:0000256" key="10">
    <source>
        <dbReference type="ARBA" id="ARBA00022840"/>
    </source>
</evidence>
<evidence type="ECO:0000256" key="15">
    <source>
        <dbReference type="ARBA" id="ARBA00023136"/>
    </source>
</evidence>
<keyword evidence="4" id="KW-0597">Phosphoprotein</keyword>
<dbReference type="EC" id="7.2.2.10" evidence="2"/>
<dbReference type="SFLD" id="SFLDG00002">
    <property type="entry name" value="C1.7:_P-type_atpase_like"/>
    <property type="match status" value="1"/>
</dbReference>
<feature type="transmembrane region" description="Helical" evidence="16">
    <location>
        <begin position="746"/>
        <end position="769"/>
    </location>
</feature>
<feature type="transmembrane region" description="Helical" evidence="16">
    <location>
        <begin position="261"/>
        <end position="282"/>
    </location>
</feature>
<feature type="transmembrane region" description="Helical" evidence="16">
    <location>
        <begin position="707"/>
        <end position="726"/>
    </location>
</feature>
<evidence type="ECO:0000256" key="9">
    <source>
        <dbReference type="ARBA" id="ARBA00022837"/>
    </source>
</evidence>
<dbReference type="HOGENOM" id="CLU_002360_3_3_0"/>
<feature type="transmembrane region" description="Helical" evidence="16">
    <location>
        <begin position="294"/>
        <end position="323"/>
    </location>
</feature>
<protein>
    <recommendedName>
        <fullName evidence="2">P-type Ca(2+) transporter</fullName>
        <ecNumber evidence="2">7.2.2.10</ecNumber>
    </recommendedName>
</protein>
<evidence type="ECO:0000256" key="14">
    <source>
        <dbReference type="ARBA" id="ARBA00023065"/>
    </source>
</evidence>
<keyword evidence="5" id="KW-0109">Calcium transport</keyword>
<reference evidence="18 19" key="1">
    <citation type="submission" date="2013-08" db="EMBL/GenBank/DDBJ databases">
        <authorList>
            <person name="Weinstock G."/>
            <person name="Sodergren E."/>
            <person name="Wylie T."/>
            <person name="Fulton L."/>
            <person name="Fulton R."/>
            <person name="Fronick C."/>
            <person name="O'Laughlin M."/>
            <person name="Godfrey J."/>
            <person name="Miner T."/>
            <person name="Herter B."/>
            <person name="Appelbaum E."/>
            <person name="Cordes M."/>
            <person name="Lek S."/>
            <person name="Wollam A."/>
            <person name="Pepin K.H."/>
            <person name="Palsikar V.B."/>
            <person name="Mitreva M."/>
            <person name="Wilson R.K."/>
        </authorList>
    </citation>
    <scope>NUCLEOTIDE SEQUENCE [LARGE SCALE GENOMIC DNA]</scope>
    <source>
        <strain evidence="18 19">ATCC BAA-474</strain>
    </source>
</reference>
<feature type="domain" description="Cation-transporting P-type ATPase N-terminal" evidence="17">
    <location>
        <begin position="8"/>
        <end position="81"/>
    </location>
</feature>
<dbReference type="STRING" id="1319815.HMPREF0202_00329"/>
<comment type="caution">
    <text evidence="18">The sequence shown here is derived from an EMBL/GenBank/DDBJ whole genome shotgun (WGS) entry which is preliminary data.</text>
</comment>
<organism evidence="18 19">
    <name type="scientific">Cetobacterium somerae ATCC BAA-474</name>
    <dbReference type="NCBI Taxonomy" id="1319815"/>
    <lineage>
        <taxon>Bacteria</taxon>
        <taxon>Fusobacteriati</taxon>
        <taxon>Fusobacteriota</taxon>
        <taxon>Fusobacteriia</taxon>
        <taxon>Fusobacteriales</taxon>
        <taxon>Fusobacteriaceae</taxon>
        <taxon>Cetobacterium</taxon>
    </lineage>
</organism>
<sequence>MDSLNDNKFYKKDLKEIYKIFDSSETGLTSYKVKNWINRGAKNLLTKAPEKTFLSRVLVAISEPMVKVLIIAIFLTIIINIMSIEQHQTPDWGQTIGITFSVLLATLVTVFMEKRSQDAFLALKEIGDKRNIKVMREGTIYEIPIEDIFPGDIIFISTGDKIPADGRIIENNDLEIDESLLTGESQASRKIQEPLQGDNYSLGERLNMVYSGTFVVSGHAKILVTAIGDNTEIGKISTSVQIEYNILTPLQKELGNLGKKIAIAGIGIAIIVFCLKIFNYYIDNQLNLQNIAQAITICIVLIVSTIPEGLPTMIAATLALGAIRLSKENALVKKLAVCESIGAIDVICSDKTGTLTENKMSVIKIENLNEDMLVKNIFFNNSSAFSQDKNSTKKFIGNPTEIALLNYYSNLKEKFIIKEEKLLFQYPFNSTKKSMGSIISTSALNNYIFFIKGAPEKIFEVCKISEFEKQNQLQAIQEEQRIGRRVIAFAHKTLSREEKWRDFENNLMKDCIYDGFASISDPIRKEVFDAITTCQKAGIDVKILTGDNTLTATTIANELGLIKSDSLILDAKDIDSMNDYELRGKLQHISVIGRSNPLTKLRIVNTLMEMGKSVAVTGDGINDAPSLKRAEVGIAMGVTGTEVSKETADIILLNDSFATIVKAIESGRGLYENFQKFIQFQQIVNVAALFLILMFELLDWGTPLKPIQILWINIMMDGPLAISLSFEKTRKYIMTELPRDKSKSIVTTDLWINIFTNSTFMVLSMIFFIRVFHINKEMTPTYIFNLFIFLVIFNVYNCKSIGKNSILKSFFNNKVLNIIFISTII</sequence>
<evidence type="ECO:0000256" key="13">
    <source>
        <dbReference type="ARBA" id="ARBA00022989"/>
    </source>
</evidence>
<gene>
    <name evidence="18" type="ORF">HMPREF0202_00329</name>
</gene>
<evidence type="ECO:0000256" key="6">
    <source>
        <dbReference type="ARBA" id="ARBA00022692"/>
    </source>
</evidence>
<proteinExistence type="predicted"/>
<dbReference type="InterPro" id="IPR004014">
    <property type="entry name" value="ATPase_P-typ_cation-transptr_N"/>
</dbReference>
<dbReference type="SMART" id="SM00831">
    <property type="entry name" value="Cation_ATPase_N"/>
    <property type="match status" value="1"/>
</dbReference>
<dbReference type="GO" id="GO:0005524">
    <property type="term" value="F:ATP binding"/>
    <property type="evidence" value="ECO:0007669"/>
    <property type="project" value="UniProtKB-KW"/>
</dbReference>
<dbReference type="Pfam" id="PF00690">
    <property type="entry name" value="Cation_ATPase_N"/>
    <property type="match status" value="1"/>
</dbReference>
<keyword evidence="8" id="KW-0547">Nucleotide-binding</keyword>
<keyword evidence="13 16" id="KW-1133">Transmembrane helix</keyword>
<evidence type="ECO:0000256" key="1">
    <source>
        <dbReference type="ARBA" id="ARBA00004127"/>
    </source>
</evidence>
<dbReference type="InterPro" id="IPR044492">
    <property type="entry name" value="P_typ_ATPase_HD_dom"/>
</dbReference>
<feature type="transmembrane region" description="Helical" evidence="16">
    <location>
        <begin position="65"/>
        <end position="84"/>
    </location>
</feature>
<keyword evidence="14" id="KW-0406">Ion transport</keyword>
<dbReference type="FunFam" id="3.40.50.1000:FF:000001">
    <property type="entry name" value="Phospholipid-transporting ATPase IC"/>
    <property type="match status" value="1"/>
</dbReference>
<dbReference type="PRINTS" id="PR00119">
    <property type="entry name" value="CATATPASE"/>
</dbReference>
<evidence type="ECO:0000313" key="19">
    <source>
        <dbReference type="Proteomes" id="UP000017081"/>
    </source>
</evidence>
<keyword evidence="11" id="KW-0460">Magnesium</keyword>
<dbReference type="SUPFAM" id="SSF56784">
    <property type="entry name" value="HAD-like"/>
    <property type="match status" value="1"/>
</dbReference>
<evidence type="ECO:0000256" key="2">
    <source>
        <dbReference type="ARBA" id="ARBA00012790"/>
    </source>
</evidence>
<evidence type="ECO:0000256" key="16">
    <source>
        <dbReference type="SAM" id="Phobius"/>
    </source>
</evidence>
<keyword evidence="9" id="KW-0106">Calcium</keyword>
<dbReference type="InterPro" id="IPR006408">
    <property type="entry name" value="P-type_ATPase_IIB"/>
</dbReference>
<dbReference type="SUPFAM" id="SSF81660">
    <property type="entry name" value="Metal cation-transporting ATPase, ATP-binding domain N"/>
    <property type="match status" value="1"/>
</dbReference>
<feature type="transmembrane region" description="Helical" evidence="16">
    <location>
        <begin position="781"/>
        <end position="798"/>
    </location>
</feature>
<evidence type="ECO:0000313" key="18">
    <source>
        <dbReference type="EMBL" id="ERT69772.1"/>
    </source>
</evidence>
<dbReference type="GO" id="GO:0012505">
    <property type="term" value="C:endomembrane system"/>
    <property type="evidence" value="ECO:0007669"/>
    <property type="project" value="UniProtKB-SubCell"/>
</dbReference>
<dbReference type="InterPro" id="IPR018303">
    <property type="entry name" value="ATPase_P-typ_P_site"/>
</dbReference>
<dbReference type="SUPFAM" id="SSF81665">
    <property type="entry name" value="Calcium ATPase, transmembrane domain M"/>
    <property type="match status" value="1"/>
</dbReference>
<evidence type="ECO:0000256" key="12">
    <source>
        <dbReference type="ARBA" id="ARBA00022967"/>
    </source>
</evidence>
<keyword evidence="19" id="KW-1185">Reference proteome</keyword>
<dbReference type="RefSeq" id="WP_023049878.1">
    <property type="nucleotide sequence ID" value="NZ_KI518078.1"/>
</dbReference>
<dbReference type="GO" id="GO:0005388">
    <property type="term" value="F:P-type calcium transporter activity"/>
    <property type="evidence" value="ECO:0007669"/>
    <property type="project" value="UniProtKB-EC"/>
</dbReference>
<keyword evidence="12" id="KW-1278">Translocase</keyword>
<dbReference type="PANTHER" id="PTHR24093">
    <property type="entry name" value="CATION TRANSPORTING ATPASE"/>
    <property type="match status" value="1"/>
</dbReference>
<name>U7VDJ3_9FUSO</name>
<dbReference type="Gene3D" id="1.20.1110.10">
    <property type="entry name" value="Calcium-transporting ATPase, transmembrane domain"/>
    <property type="match status" value="2"/>
</dbReference>
<dbReference type="GO" id="GO:0005886">
    <property type="term" value="C:plasma membrane"/>
    <property type="evidence" value="ECO:0007669"/>
    <property type="project" value="TreeGrafter"/>
</dbReference>
<dbReference type="EMBL" id="AXZF01000012">
    <property type="protein sequence ID" value="ERT69772.1"/>
    <property type="molecule type" value="Genomic_DNA"/>
</dbReference>
<dbReference type="eggNOG" id="COG0474">
    <property type="taxonomic scope" value="Bacteria"/>
</dbReference>
<keyword evidence="15 16" id="KW-0472">Membrane</keyword>
<evidence type="ECO:0000256" key="5">
    <source>
        <dbReference type="ARBA" id="ARBA00022568"/>
    </source>
</evidence>
<dbReference type="InterPro" id="IPR023214">
    <property type="entry name" value="HAD_sf"/>
</dbReference>